<proteinExistence type="inferred from homology"/>
<evidence type="ECO:0000256" key="5">
    <source>
        <dbReference type="ARBA" id="ARBA00023136"/>
    </source>
</evidence>
<keyword evidence="8" id="KW-1185">Reference proteome</keyword>
<accession>A0A3N4LKE8</accession>
<dbReference type="OrthoDB" id="5511599at2759"/>
<keyword evidence="6" id="KW-0812">Transmembrane</keyword>
<dbReference type="Pfam" id="PF02238">
    <property type="entry name" value="COX7a"/>
    <property type="match status" value="1"/>
</dbReference>
<dbReference type="GO" id="GO:0006123">
    <property type="term" value="P:mitochondrial electron transport, cytochrome c to oxygen"/>
    <property type="evidence" value="ECO:0007669"/>
    <property type="project" value="InterPro"/>
</dbReference>
<dbReference type="AlphaFoldDB" id="A0A3N4LKE8"/>
<dbReference type="Proteomes" id="UP000267821">
    <property type="component" value="Unassembled WGS sequence"/>
</dbReference>
<evidence type="ECO:0000256" key="4">
    <source>
        <dbReference type="ARBA" id="ARBA00023128"/>
    </source>
</evidence>
<sequence>MGLVNRSNRVPYYQRLFQREDGVRLWWKTPRSKYMLYPYFFCLGAGAAGSLYCMTRLVLGKKTWFGDN</sequence>
<keyword evidence="4" id="KW-0496">Mitochondrion</keyword>
<evidence type="ECO:0000256" key="6">
    <source>
        <dbReference type="SAM" id="Phobius"/>
    </source>
</evidence>
<keyword evidence="5 6" id="KW-0472">Membrane</keyword>
<dbReference type="STRING" id="1051890.A0A3N4LKE8"/>
<keyword evidence="6" id="KW-1133">Transmembrane helix</keyword>
<comment type="subcellular location">
    <subcellularLocation>
        <location evidence="1">Mitochondrion inner membrane</location>
    </subcellularLocation>
</comment>
<comment type="similarity">
    <text evidence="2">Belongs to the cytochrome c oxidase VIIa family.</text>
</comment>
<feature type="transmembrane region" description="Helical" evidence="6">
    <location>
        <begin position="36"/>
        <end position="59"/>
    </location>
</feature>
<dbReference type="GO" id="GO:0005743">
    <property type="term" value="C:mitochondrial inner membrane"/>
    <property type="evidence" value="ECO:0007669"/>
    <property type="project" value="UniProtKB-SubCell"/>
</dbReference>
<dbReference type="GO" id="GO:0045277">
    <property type="term" value="C:respiratory chain complex IV"/>
    <property type="evidence" value="ECO:0007669"/>
    <property type="project" value="InterPro"/>
</dbReference>
<evidence type="ECO:0000256" key="1">
    <source>
        <dbReference type="ARBA" id="ARBA00004273"/>
    </source>
</evidence>
<dbReference type="InParanoid" id="A0A3N4LKE8"/>
<organism evidence="7 8">
    <name type="scientific">Terfezia boudieri ATCC MYA-4762</name>
    <dbReference type="NCBI Taxonomy" id="1051890"/>
    <lineage>
        <taxon>Eukaryota</taxon>
        <taxon>Fungi</taxon>
        <taxon>Dikarya</taxon>
        <taxon>Ascomycota</taxon>
        <taxon>Pezizomycotina</taxon>
        <taxon>Pezizomycetes</taxon>
        <taxon>Pezizales</taxon>
        <taxon>Pezizaceae</taxon>
        <taxon>Terfezia</taxon>
    </lineage>
</organism>
<name>A0A3N4LKE8_9PEZI</name>
<dbReference type="EMBL" id="ML121553">
    <property type="protein sequence ID" value="RPB22208.1"/>
    <property type="molecule type" value="Genomic_DNA"/>
</dbReference>
<evidence type="ECO:0000256" key="2">
    <source>
        <dbReference type="ARBA" id="ARBA00009331"/>
    </source>
</evidence>
<evidence type="ECO:0000256" key="3">
    <source>
        <dbReference type="ARBA" id="ARBA00022792"/>
    </source>
</evidence>
<protein>
    <submittedName>
        <fullName evidence="7">Uncharacterized protein</fullName>
    </submittedName>
</protein>
<evidence type="ECO:0000313" key="7">
    <source>
        <dbReference type="EMBL" id="RPB22208.1"/>
    </source>
</evidence>
<dbReference type="Gene3D" id="4.10.91.10">
    <property type="entry name" value="Cytochrome c oxidase, subunit VIIa"/>
    <property type="match status" value="1"/>
</dbReference>
<reference evidence="7 8" key="1">
    <citation type="journal article" date="2018" name="Nat. Ecol. Evol.">
        <title>Pezizomycetes genomes reveal the molecular basis of ectomycorrhizal truffle lifestyle.</title>
        <authorList>
            <person name="Murat C."/>
            <person name="Payen T."/>
            <person name="Noel B."/>
            <person name="Kuo A."/>
            <person name="Morin E."/>
            <person name="Chen J."/>
            <person name="Kohler A."/>
            <person name="Krizsan K."/>
            <person name="Balestrini R."/>
            <person name="Da Silva C."/>
            <person name="Montanini B."/>
            <person name="Hainaut M."/>
            <person name="Levati E."/>
            <person name="Barry K.W."/>
            <person name="Belfiori B."/>
            <person name="Cichocki N."/>
            <person name="Clum A."/>
            <person name="Dockter R.B."/>
            <person name="Fauchery L."/>
            <person name="Guy J."/>
            <person name="Iotti M."/>
            <person name="Le Tacon F."/>
            <person name="Lindquist E.A."/>
            <person name="Lipzen A."/>
            <person name="Malagnac F."/>
            <person name="Mello A."/>
            <person name="Molinier V."/>
            <person name="Miyauchi S."/>
            <person name="Poulain J."/>
            <person name="Riccioni C."/>
            <person name="Rubini A."/>
            <person name="Sitrit Y."/>
            <person name="Splivallo R."/>
            <person name="Traeger S."/>
            <person name="Wang M."/>
            <person name="Zifcakova L."/>
            <person name="Wipf D."/>
            <person name="Zambonelli A."/>
            <person name="Paolocci F."/>
            <person name="Nowrousian M."/>
            <person name="Ottonello S."/>
            <person name="Baldrian P."/>
            <person name="Spatafora J.W."/>
            <person name="Henrissat B."/>
            <person name="Nagy L.G."/>
            <person name="Aury J.M."/>
            <person name="Wincker P."/>
            <person name="Grigoriev I.V."/>
            <person name="Bonfante P."/>
            <person name="Martin F.M."/>
        </authorList>
    </citation>
    <scope>NUCLEOTIDE SEQUENCE [LARGE SCALE GENOMIC DNA]</scope>
    <source>
        <strain evidence="7 8">ATCC MYA-4762</strain>
    </source>
</reference>
<evidence type="ECO:0000313" key="8">
    <source>
        <dbReference type="Proteomes" id="UP000267821"/>
    </source>
</evidence>
<dbReference type="InterPro" id="IPR036539">
    <property type="entry name" value="Cyt_c_oxidase_su7a_sf"/>
</dbReference>
<gene>
    <name evidence="7" type="ORF">L211DRAFT_839836</name>
</gene>
<dbReference type="InterPro" id="IPR039297">
    <property type="entry name" value="COX7a"/>
</dbReference>
<keyword evidence="3" id="KW-0999">Mitochondrion inner membrane</keyword>